<evidence type="ECO:0000313" key="5">
    <source>
        <dbReference type="EMBL" id="ESQ35692.1"/>
    </source>
</evidence>
<dbReference type="InterPro" id="IPR006501">
    <property type="entry name" value="Pectinesterase_inhib_dom"/>
</dbReference>
<dbReference type="AlphaFoldDB" id="V4L067"/>
<dbReference type="CDD" id="cd15797">
    <property type="entry name" value="PMEI"/>
    <property type="match status" value="1"/>
</dbReference>
<dbReference type="PANTHER" id="PTHR36710">
    <property type="entry name" value="PECTINESTERASE INHIBITOR-LIKE"/>
    <property type="match status" value="1"/>
</dbReference>
<dbReference type="OMA" id="ECFIRKG"/>
<dbReference type="SUPFAM" id="SSF101148">
    <property type="entry name" value="Plant invertase/pectin methylesterase inhibitor"/>
    <property type="match status" value="1"/>
</dbReference>
<dbReference type="InterPro" id="IPR052421">
    <property type="entry name" value="PCW_Enzyme_Inhibitor"/>
</dbReference>
<comment type="similarity">
    <text evidence="3">Belongs to the PMEI family.</text>
</comment>
<accession>V4L067</accession>
<evidence type="ECO:0000256" key="1">
    <source>
        <dbReference type="ARBA" id="ARBA00022729"/>
    </source>
</evidence>
<evidence type="ECO:0000259" key="4">
    <source>
        <dbReference type="SMART" id="SM00856"/>
    </source>
</evidence>
<gene>
    <name evidence="5" type="ORF">EUTSA_v10009564mg</name>
</gene>
<keyword evidence="2" id="KW-1015">Disulfide bond</keyword>
<evidence type="ECO:0000256" key="3">
    <source>
        <dbReference type="ARBA" id="ARBA00038471"/>
    </source>
</evidence>
<dbReference type="KEGG" id="eus:EUTSA_v10009564mg"/>
<dbReference type="GO" id="GO:0046910">
    <property type="term" value="F:pectinesterase inhibitor activity"/>
    <property type="evidence" value="ECO:0007669"/>
    <property type="project" value="InterPro"/>
</dbReference>
<evidence type="ECO:0000313" key="6">
    <source>
        <dbReference type="Proteomes" id="UP000030689"/>
    </source>
</evidence>
<feature type="domain" description="Pectinesterase inhibitor" evidence="4">
    <location>
        <begin position="24"/>
        <end position="153"/>
    </location>
</feature>
<dbReference type="Proteomes" id="UP000030689">
    <property type="component" value="Unassembled WGS sequence"/>
</dbReference>
<name>V4L067_EUTSA</name>
<dbReference type="EMBL" id="KI517683">
    <property type="protein sequence ID" value="ESQ35692.1"/>
    <property type="molecule type" value="Genomic_DNA"/>
</dbReference>
<keyword evidence="1" id="KW-0732">Signal</keyword>
<sequence>MVAYLKNNFLLVFIIAILFFVVPSYARFSMMVLNSTPNIGKLDFSGLTKVLINYQFRNISKTLKQIKLLEGNTTDWQTVNLCERLYEGALHGNERSLEALAAKDYNSLNVRITGVSTDIGTCMDEVATMKQIPQFLIMDSTVIDNIGFIILKILECYIRKEKIRC</sequence>
<dbReference type="InterPro" id="IPR034086">
    <property type="entry name" value="PMEI_plant"/>
</dbReference>
<dbReference type="Gene3D" id="1.20.140.40">
    <property type="entry name" value="Invertase/pectin methylesterase inhibitor family protein"/>
    <property type="match status" value="1"/>
</dbReference>
<reference evidence="5 6" key="1">
    <citation type="journal article" date="2013" name="Front. Plant Sci.">
        <title>The Reference Genome of the Halophytic Plant Eutrema salsugineum.</title>
        <authorList>
            <person name="Yang R."/>
            <person name="Jarvis D.E."/>
            <person name="Chen H."/>
            <person name="Beilstein M.A."/>
            <person name="Grimwood J."/>
            <person name="Jenkins J."/>
            <person name="Shu S."/>
            <person name="Prochnik S."/>
            <person name="Xin M."/>
            <person name="Ma C."/>
            <person name="Schmutz J."/>
            <person name="Wing R.A."/>
            <person name="Mitchell-Olds T."/>
            <person name="Schumaker K.S."/>
            <person name="Wang X."/>
        </authorList>
    </citation>
    <scope>NUCLEOTIDE SEQUENCE [LARGE SCALE GENOMIC DNA]</scope>
</reference>
<dbReference type="NCBIfam" id="TIGR01614">
    <property type="entry name" value="PME_inhib"/>
    <property type="match status" value="1"/>
</dbReference>
<dbReference type="Pfam" id="PF04043">
    <property type="entry name" value="PMEI"/>
    <property type="match status" value="1"/>
</dbReference>
<evidence type="ECO:0000256" key="2">
    <source>
        <dbReference type="ARBA" id="ARBA00023157"/>
    </source>
</evidence>
<dbReference type="InterPro" id="IPR035513">
    <property type="entry name" value="Invertase/methylesterase_inhib"/>
</dbReference>
<dbReference type="Gramene" id="ESQ35692">
    <property type="protein sequence ID" value="ESQ35692"/>
    <property type="gene ID" value="EUTSA_v10009564mg"/>
</dbReference>
<protein>
    <recommendedName>
        <fullName evidence="4">Pectinesterase inhibitor domain-containing protein</fullName>
    </recommendedName>
</protein>
<dbReference type="SMART" id="SM00856">
    <property type="entry name" value="PMEI"/>
    <property type="match status" value="1"/>
</dbReference>
<proteinExistence type="inferred from homology"/>
<organism evidence="5 6">
    <name type="scientific">Eutrema salsugineum</name>
    <name type="common">Saltwater cress</name>
    <name type="synonym">Sisymbrium salsugineum</name>
    <dbReference type="NCBI Taxonomy" id="72664"/>
    <lineage>
        <taxon>Eukaryota</taxon>
        <taxon>Viridiplantae</taxon>
        <taxon>Streptophyta</taxon>
        <taxon>Embryophyta</taxon>
        <taxon>Tracheophyta</taxon>
        <taxon>Spermatophyta</taxon>
        <taxon>Magnoliopsida</taxon>
        <taxon>eudicotyledons</taxon>
        <taxon>Gunneridae</taxon>
        <taxon>Pentapetalae</taxon>
        <taxon>rosids</taxon>
        <taxon>malvids</taxon>
        <taxon>Brassicales</taxon>
        <taxon>Brassicaceae</taxon>
        <taxon>Eutremeae</taxon>
        <taxon>Eutrema</taxon>
    </lineage>
</organism>
<keyword evidence="6" id="KW-1185">Reference proteome</keyword>
<dbReference type="PANTHER" id="PTHR36710:SF17">
    <property type="entry name" value="PLANT INVERTASE_PECTIN METHYLESTERASE INHIBITOR SUPERFAMILY PROTEIN"/>
    <property type="match status" value="1"/>
</dbReference>